<dbReference type="EMBL" id="FRAU01000006">
    <property type="protein sequence ID" value="SHK80259.1"/>
    <property type="molecule type" value="Genomic_DNA"/>
</dbReference>
<comment type="subcellular location">
    <subcellularLocation>
        <location evidence="1">Cell membrane</location>
        <topology evidence="1">Multi-pass membrane protein</topology>
    </subcellularLocation>
</comment>
<gene>
    <name evidence="7" type="ORF">SAMN04488087_2017</name>
</gene>
<dbReference type="Proteomes" id="UP000185812">
    <property type="component" value="Unassembled WGS sequence"/>
</dbReference>
<keyword evidence="4 6" id="KW-1133">Transmembrane helix</keyword>
<evidence type="ECO:0000256" key="4">
    <source>
        <dbReference type="ARBA" id="ARBA00022989"/>
    </source>
</evidence>
<feature type="transmembrane region" description="Helical" evidence="6">
    <location>
        <begin position="108"/>
        <end position="127"/>
    </location>
</feature>
<dbReference type="OrthoDB" id="1414494at2"/>
<reference evidence="8" key="1">
    <citation type="submission" date="2016-11" db="EMBL/GenBank/DDBJ databases">
        <authorList>
            <person name="Varghese N."/>
            <person name="Submissions S."/>
        </authorList>
    </citation>
    <scope>NUCLEOTIDE SEQUENCE [LARGE SCALE GENOMIC DNA]</scope>
    <source>
        <strain evidence="8">DSM 22212</strain>
    </source>
</reference>
<sequence length="468" mass="50962">MILRYSLRYLVARGVPALVNFLAVAVYTRLLTPEAYGYYVLVIAGVNVLNLVCFQWLRFALVRYLPAHQGQEEGLLGTIGWSYLALMFLVGSLGGAAAGLVADARWRSLMGVGVLLLWAQAWFELNAELLRARLQTQAYGWAMGARSVGALGLGTLFILSGLEAYGPLWGLVVSMVGIGIVFAYQHWRVIPIRLDTRRLRLLLRYGLPVAGSLAFNLIIVASDRFLIAWLLDEAHAGIYAAGYDLAYQPVILLMHIVYLAVYPLIVKAWEQEGKPVAYTYLSRNAQLLLIIAVPATVGLVLLRDAIASLVLGEAFQAASAIIAWVAVGTLLDGMRVYHADLAFHLGQRTMGQLRSVLWGALVNIGLNLLWIPRVGIIGAAWATVVSCGIALLLSIWWGRTVLPIPWGLKKGLGISMAGIGMGITIGVLKASMGWIGAGIVGIGMYGVLLAILLKEDFTRICRNIRLRI</sequence>
<evidence type="ECO:0000256" key="3">
    <source>
        <dbReference type="ARBA" id="ARBA00022692"/>
    </source>
</evidence>
<keyword evidence="5 6" id="KW-0472">Membrane</keyword>
<feature type="transmembrane region" description="Helical" evidence="6">
    <location>
        <begin position="355"/>
        <end position="372"/>
    </location>
</feature>
<proteinExistence type="predicted"/>
<feature type="transmembrane region" description="Helical" evidence="6">
    <location>
        <begin position="285"/>
        <end position="302"/>
    </location>
</feature>
<evidence type="ECO:0000256" key="5">
    <source>
        <dbReference type="ARBA" id="ARBA00023136"/>
    </source>
</evidence>
<evidence type="ECO:0000313" key="8">
    <source>
        <dbReference type="Proteomes" id="UP000185812"/>
    </source>
</evidence>
<feature type="transmembrane region" description="Helical" evidence="6">
    <location>
        <begin position="36"/>
        <end position="57"/>
    </location>
</feature>
<feature type="transmembrane region" description="Helical" evidence="6">
    <location>
        <begin position="314"/>
        <end position="334"/>
    </location>
</feature>
<accession>A0A1M6VFN3</accession>
<feature type="transmembrane region" description="Helical" evidence="6">
    <location>
        <begin position="410"/>
        <end position="428"/>
    </location>
</feature>
<dbReference type="Pfam" id="PF13440">
    <property type="entry name" value="Polysacc_synt_3"/>
    <property type="match status" value="1"/>
</dbReference>
<dbReference type="InterPro" id="IPR050833">
    <property type="entry name" value="Poly_Biosynth_Transport"/>
</dbReference>
<keyword evidence="2" id="KW-1003">Cell membrane</keyword>
<organism evidence="7 8">
    <name type="scientific">Rhodothermus profundi</name>
    <dbReference type="NCBI Taxonomy" id="633813"/>
    <lineage>
        <taxon>Bacteria</taxon>
        <taxon>Pseudomonadati</taxon>
        <taxon>Rhodothermota</taxon>
        <taxon>Rhodothermia</taxon>
        <taxon>Rhodothermales</taxon>
        <taxon>Rhodothermaceae</taxon>
        <taxon>Rhodothermus</taxon>
    </lineage>
</organism>
<feature type="transmembrane region" description="Helical" evidence="6">
    <location>
        <begin position="434"/>
        <end position="453"/>
    </location>
</feature>
<feature type="transmembrane region" description="Helical" evidence="6">
    <location>
        <begin position="165"/>
        <end position="184"/>
    </location>
</feature>
<keyword evidence="8" id="KW-1185">Reference proteome</keyword>
<feature type="transmembrane region" description="Helical" evidence="6">
    <location>
        <begin position="7"/>
        <end position="30"/>
    </location>
</feature>
<feature type="transmembrane region" description="Helical" evidence="6">
    <location>
        <begin position="139"/>
        <end position="159"/>
    </location>
</feature>
<evidence type="ECO:0000313" key="7">
    <source>
        <dbReference type="EMBL" id="SHK80259.1"/>
    </source>
</evidence>
<evidence type="ECO:0000256" key="2">
    <source>
        <dbReference type="ARBA" id="ARBA00022475"/>
    </source>
</evidence>
<evidence type="ECO:0000256" key="6">
    <source>
        <dbReference type="SAM" id="Phobius"/>
    </source>
</evidence>
<keyword evidence="3 6" id="KW-0812">Transmembrane</keyword>
<feature type="transmembrane region" description="Helical" evidence="6">
    <location>
        <begin position="78"/>
        <end position="102"/>
    </location>
</feature>
<feature type="transmembrane region" description="Helical" evidence="6">
    <location>
        <begin position="246"/>
        <end position="265"/>
    </location>
</feature>
<feature type="transmembrane region" description="Helical" evidence="6">
    <location>
        <begin position="378"/>
        <end position="398"/>
    </location>
</feature>
<dbReference type="GO" id="GO:0005886">
    <property type="term" value="C:plasma membrane"/>
    <property type="evidence" value="ECO:0007669"/>
    <property type="project" value="UniProtKB-SubCell"/>
</dbReference>
<name>A0A1M6VFN3_9BACT</name>
<feature type="transmembrane region" description="Helical" evidence="6">
    <location>
        <begin position="205"/>
        <end position="226"/>
    </location>
</feature>
<dbReference type="STRING" id="633813.SAMN04488087_2017"/>
<protein>
    <submittedName>
        <fullName evidence="7">Membrane protein involved in the export of O-antigen and teichoic acid</fullName>
    </submittedName>
</protein>
<evidence type="ECO:0000256" key="1">
    <source>
        <dbReference type="ARBA" id="ARBA00004651"/>
    </source>
</evidence>
<dbReference type="RefSeq" id="WP_072715849.1">
    <property type="nucleotide sequence ID" value="NZ_FRAU01000006.1"/>
</dbReference>
<dbReference type="AlphaFoldDB" id="A0A1M6VFN3"/>
<dbReference type="PANTHER" id="PTHR30250">
    <property type="entry name" value="PST FAMILY PREDICTED COLANIC ACID TRANSPORTER"/>
    <property type="match status" value="1"/>
</dbReference>
<dbReference type="PANTHER" id="PTHR30250:SF11">
    <property type="entry name" value="O-ANTIGEN TRANSPORTER-RELATED"/>
    <property type="match status" value="1"/>
</dbReference>